<dbReference type="Proteomes" id="UP000239861">
    <property type="component" value="Unassembled WGS sequence"/>
</dbReference>
<protein>
    <submittedName>
        <fullName evidence="1">Uncharacterized protein</fullName>
    </submittedName>
</protein>
<dbReference type="EMBL" id="PTIW01000002">
    <property type="protein sequence ID" value="PPK62662.1"/>
    <property type="molecule type" value="Genomic_DNA"/>
</dbReference>
<gene>
    <name evidence="1" type="ORF">B0F89_10264</name>
</gene>
<proteinExistence type="predicted"/>
<dbReference type="AlphaFoldDB" id="A0AB36ZYS9"/>
<accession>A0AB36ZYS9</accession>
<organism evidence="1 2">
    <name type="scientific">Malaciobacter marinus</name>
    <dbReference type="NCBI Taxonomy" id="505249"/>
    <lineage>
        <taxon>Bacteria</taxon>
        <taxon>Pseudomonadati</taxon>
        <taxon>Campylobacterota</taxon>
        <taxon>Epsilonproteobacteria</taxon>
        <taxon>Campylobacterales</taxon>
        <taxon>Arcobacteraceae</taxon>
        <taxon>Malaciobacter</taxon>
    </lineage>
</organism>
<sequence>MLEKKSLCRYIPHKGIHEKVQVTVDYYGQGRDNSEILNQAQEVENDITRVFEVLDKIKELHCE</sequence>
<evidence type="ECO:0000313" key="1">
    <source>
        <dbReference type="EMBL" id="PPK62662.1"/>
    </source>
</evidence>
<comment type="caution">
    <text evidence="1">The sequence shown here is derived from an EMBL/GenBank/DDBJ whole genome shotgun (WGS) entry which is preliminary data.</text>
</comment>
<name>A0AB36ZYS9_9BACT</name>
<evidence type="ECO:0000313" key="2">
    <source>
        <dbReference type="Proteomes" id="UP000239861"/>
    </source>
</evidence>
<reference evidence="1 2" key="1">
    <citation type="submission" date="2018-02" db="EMBL/GenBank/DDBJ databases">
        <title>Subsurface microbial communities from deep shales in Ohio and West Virginia, USA.</title>
        <authorList>
            <person name="Wrighton K."/>
        </authorList>
    </citation>
    <scope>NUCLEOTIDE SEQUENCE [LARGE SCALE GENOMIC DNA]</scope>
    <source>
        <strain evidence="1 2">MARC-MIP3H16</strain>
    </source>
</reference>